<evidence type="ECO:0000256" key="3">
    <source>
        <dbReference type="ARBA" id="ARBA00022840"/>
    </source>
</evidence>
<evidence type="ECO:0000313" key="6">
    <source>
        <dbReference type="EMBL" id="EFX41906.1"/>
    </source>
</evidence>
<dbReference type="InterPro" id="IPR027417">
    <property type="entry name" value="P-loop_NTPase"/>
</dbReference>
<name>E7G400_9HELI</name>
<feature type="compositionally biased region" description="Basic and acidic residues" evidence="4">
    <location>
        <begin position="172"/>
        <end position="181"/>
    </location>
</feature>
<dbReference type="InterPro" id="IPR018145">
    <property type="entry name" value="CagE_TrbE_VirB_cntrl_dom"/>
</dbReference>
<evidence type="ECO:0000259" key="5">
    <source>
        <dbReference type="Pfam" id="PF03135"/>
    </source>
</evidence>
<comment type="caution">
    <text evidence="6">The sequence shown here is derived from an EMBL/GenBank/DDBJ whole genome shotgun (WGS) entry which is preliminary data.</text>
</comment>
<proteinExistence type="inferred from homology"/>
<reference evidence="6 7" key="1">
    <citation type="journal article" date="2011" name="Vet. Res.">
        <title>Genome sequence of Helicobacter suis supports its role in gastric pathology.</title>
        <authorList>
            <person name="Vermoote M."/>
            <person name="Vandekerckhove T.T."/>
            <person name="Flahou B."/>
            <person name="Pasmans F."/>
            <person name="Smet A."/>
            <person name="De Groote D."/>
            <person name="Van Criekinge W."/>
            <person name="Ducatelle R."/>
            <person name="Haesebrouck F."/>
        </authorList>
    </citation>
    <scope>NUCLEOTIDE SEQUENCE [LARGE SCALE GENOMIC DNA]</scope>
    <source>
        <strain evidence="6 7">HS5</strain>
    </source>
</reference>
<evidence type="ECO:0000313" key="7">
    <source>
        <dbReference type="Proteomes" id="UP000054093"/>
    </source>
</evidence>
<evidence type="ECO:0000256" key="2">
    <source>
        <dbReference type="ARBA" id="ARBA00022741"/>
    </source>
</evidence>
<comment type="similarity">
    <text evidence="1">Belongs to the TrbE/VirB4 family.</text>
</comment>
<accession>E7G400</accession>
<gene>
    <name evidence="6" type="primary">virB4</name>
    <name evidence="6" type="ORF">HSUHS5_0692</name>
</gene>
<keyword evidence="2" id="KW-0547">Nucleotide-binding</keyword>
<dbReference type="SUPFAM" id="SSF52540">
    <property type="entry name" value="P-loop containing nucleoside triphosphate hydrolases"/>
    <property type="match status" value="1"/>
</dbReference>
<dbReference type="PANTHER" id="PTHR30121">
    <property type="entry name" value="UNCHARACTERIZED PROTEIN YJGR-RELATED"/>
    <property type="match status" value="1"/>
</dbReference>
<dbReference type="Pfam" id="PF03135">
    <property type="entry name" value="CagE_TrbE_VirB"/>
    <property type="match status" value="1"/>
</dbReference>
<feature type="region of interest" description="Disordered" evidence="4">
    <location>
        <begin position="162"/>
        <end position="181"/>
    </location>
</feature>
<dbReference type="GO" id="GO:0005524">
    <property type="term" value="F:ATP binding"/>
    <property type="evidence" value="ECO:0007669"/>
    <property type="project" value="UniProtKB-KW"/>
</dbReference>
<dbReference type="AlphaFoldDB" id="E7G400"/>
<keyword evidence="3" id="KW-0067">ATP-binding</keyword>
<dbReference type="CDD" id="cd01127">
    <property type="entry name" value="TrwB_TraG_TraD_VirD4"/>
    <property type="match status" value="1"/>
</dbReference>
<evidence type="ECO:0000256" key="4">
    <source>
        <dbReference type="SAM" id="MobiDB-lite"/>
    </source>
</evidence>
<dbReference type="PANTHER" id="PTHR30121:SF12">
    <property type="entry name" value="TYPE IV SECRETION SYSTEM PROTEIN CAGE"/>
    <property type="match status" value="1"/>
</dbReference>
<evidence type="ECO:0000256" key="1">
    <source>
        <dbReference type="ARBA" id="ARBA00006512"/>
    </source>
</evidence>
<dbReference type="EMBL" id="ADHO01000118">
    <property type="protein sequence ID" value="EFX41906.1"/>
    <property type="molecule type" value="Genomic_DNA"/>
</dbReference>
<feature type="domain" description="CagE TrbE VirB component of type IV transporter system central" evidence="5">
    <location>
        <begin position="211"/>
        <end position="406"/>
    </location>
</feature>
<sequence>MLCLALGINMFSLEALKRGLQKIGFGFLPTMYSMAEENNILGAYNDYFLLTKKGNLVGSIRLEGVPYSSLNEEAISRCLSERILALNEISEFIHLKVIARRRKLLFNKTYGHVQNHYARKIINTWEKNEEVYQNTYLLLLETKSDNLKGFLERQKKAITTDALEDENINDSSDPHKDNGQEKKQILRTTHTHLNKEVVLNSILDNLVQILTPLAPQKLDAIELLRFYAEYSNGVYLPLTFSDKVLNDGHIASHVTFKKDHLIQDYNGHLIYKRIIAIKAYDSDTISSIPISSILHLKSEFDVILSIDTLPKSKSIKKIEEKRKRVNEIIRPSLEHLNNLIKTDRVLMQYVSLMVHVQARSKEELDTKSLEIVNTFKRHGLVAVHESINMLCAFFSFFPGRNHLNARKRLQSSQNIASMIMLEKEETGRDKNSWGDMPLTIFKNQNYSPFLFNFHATQVRTKEDMVLGHTLIIGGTGAGKTTLMEFLITNCFKYHNLNILALDRLNGMRVMADFLDAEYNDGSNFYINPFSLENDSENKEFLKSWLSYLVNISDDNKQDMADVLNIDKVIEDTFLYLKSTTTSFGLLEIVKSIQESDSNLRLRLQKYAKSELFNQIHDCLSFSKKLTIVNMDSVVQNDKNASLIALYLFHKMIYQAKKQNQGFFMFIDEARSYVNNNIMVEKIKLVLTQARKVNGVLALAFQDMNQLDEISNSKSIVDNIATLIIFPTTNIQKLLEYGIELSENEINFLKNTSSNARKILLKNKIDNGSNFLDINLNKLDHLLKIYSSSALSVAKLQEMKEKYPDDYKERFLKG</sequence>
<organism evidence="6 7">
    <name type="scientific">Helicobacter suis HS5</name>
    <dbReference type="NCBI Taxonomy" id="710394"/>
    <lineage>
        <taxon>Bacteria</taxon>
        <taxon>Pseudomonadati</taxon>
        <taxon>Campylobacterota</taxon>
        <taxon>Epsilonproteobacteria</taxon>
        <taxon>Campylobacterales</taxon>
        <taxon>Helicobacteraceae</taxon>
        <taxon>Helicobacter</taxon>
    </lineage>
</organism>
<dbReference type="InterPro" id="IPR051162">
    <property type="entry name" value="T4SS_component"/>
</dbReference>
<protein>
    <submittedName>
        <fullName evidence="6">Type IV secretory pathway VirB4 protein</fullName>
    </submittedName>
</protein>
<dbReference type="Gene3D" id="3.40.50.300">
    <property type="entry name" value="P-loop containing nucleotide triphosphate hydrolases"/>
    <property type="match status" value="2"/>
</dbReference>
<dbReference type="Proteomes" id="UP000054093">
    <property type="component" value="Unassembled WGS sequence"/>
</dbReference>